<dbReference type="InterPro" id="IPR007995">
    <property type="entry name" value="DUF742"/>
</dbReference>
<sequence length="119" mass="12808">MTPRRTRTDMVRQYVITGGRSAPSRNAPALDVVTLVVSTGDRPLNSLGPELAGIVELCLGGHLSIAEVASRTRLPMTVTKVLVGDLIDSGHVIARRPPPKAALPDHDLMKKVLRGLERL</sequence>
<dbReference type="AlphaFoldDB" id="A0A7G7BGJ3"/>
<accession>A0A7G7BGJ3</accession>
<gene>
    <name evidence="1" type="ORF">F0344_07405</name>
</gene>
<dbReference type="KEGG" id="sfiy:F0344_07405"/>
<dbReference type="Proteomes" id="UP000515307">
    <property type="component" value="Chromosome"/>
</dbReference>
<dbReference type="EMBL" id="CP045702">
    <property type="protein sequence ID" value="QNE74458.1"/>
    <property type="molecule type" value="Genomic_DNA"/>
</dbReference>
<dbReference type="RefSeq" id="WP_185298015.1">
    <property type="nucleotide sequence ID" value="NZ_CP045702.1"/>
</dbReference>
<protein>
    <submittedName>
        <fullName evidence="1">DUF742 domain-containing protein</fullName>
    </submittedName>
</protein>
<reference evidence="2" key="1">
    <citation type="submission" date="2019-10" db="EMBL/GenBank/DDBJ databases">
        <title>Antimicrobial potential of Antarctic Bacteria.</title>
        <authorList>
            <person name="Benaud N."/>
            <person name="Edwards R.J."/>
            <person name="Ferrari B.C."/>
        </authorList>
    </citation>
    <scope>NUCLEOTIDE SEQUENCE [LARGE SCALE GENOMIC DNA]</scope>
    <source>
        <strain evidence="2">NBSH44</strain>
    </source>
</reference>
<dbReference type="Pfam" id="PF05331">
    <property type="entry name" value="DUF742"/>
    <property type="match status" value="1"/>
</dbReference>
<proteinExistence type="predicted"/>
<evidence type="ECO:0000313" key="1">
    <source>
        <dbReference type="EMBL" id="QNE74458.1"/>
    </source>
</evidence>
<dbReference type="PANTHER" id="PTHR36221">
    <property type="entry name" value="DUF742 DOMAIN-CONTAINING PROTEIN"/>
    <property type="match status" value="1"/>
</dbReference>
<evidence type="ECO:0000313" key="2">
    <source>
        <dbReference type="Proteomes" id="UP000515307"/>
    </source>
</evidence>
<organism evidence="1 2">
    <name type="scientific">Streptomyces finlayi</name>
    <dbReference type="NCBI Taxonomy" id="67296"/>
    <lineage>
        <taxon>Bacteria</taxon>
        <taxon>Bacillati</taxon>
        <taxon>Actinomycetota</taxon>
        <taxon>Actinomycetes</taxon>
        <taxon>Kitasatosporales</taxon>
        <taxon>Streptomycetaceae</taxon>
        <taxon>Streptomyces</taxon>
    </lineage>
</organism>
<dbReference type="PANTHER" id="PTHR36221:SF1">
    <property type="entry name" value="DUF742 DOMAIN-CONTAINING PROTEIN"/>
    <property type="match status" value="1"/>
</dbReference>
<name>A0A7G7BGJ3_9ACTN</name>
<keyword evidence="2" id="KW-1185">Reference proteome</keyword>